<dbReference type="Pfam" id="PF00013">
    <property type="entry name" value="KH_1"/>
    <property type="match status" value="1"/>
</dbReference>
<proteinExistence type="predicted"/>
<organism evidence="4 5">
    <name type="scientific">Cystoisospora suis</name>
    <dbReference type="NCBI Taxonomy" id="483139"/>
    <lineage>
        <taxon>Eukaryota</taxon>
        <taxon>Sar</taxon>
        <taxon>Alveolata</taxon>
        <taxon>Apicomplexa</taxon>
        <taxon>Conoidasida</taxon>
        <taxon>Coccidia</taxon>
        <taxon>Eucoccidiorida</taxon>
        <taxon>Eimeriorina</taxon>
        <taxon>Sarcocystidae</taxon>
        <taxon>Cystoisospora</taxon>
    </lineage>
</organism>
<dbReference type="EMBL" id="MIGC01001848">
    <property type="protein sequence ID" value="PHJ22059.1"/>
    <property type="molecule type" value="Genomic_DNA"/>
</dbReference>
<feature type="compositionally biased region" description="Polar residues" evidence="2">
    <location>
        <begin position="172"/>
        <end position="183"/>
    </location>
</feature>
<feature type="compositionally biased region" description="Basic and acidic residues" evidence="2">
    <location>
        <begin position="812"/>
        <end position="821"/>
    </location>
</feature>
<keyword evidence="5" id="KW-1185">Reference proteome</keyword>
<name>A0A2C6L008_9APIC</name>
<dbReference type="GO" id="GO:0003723">
    <property type="term" value="F:RNA binding"/>
    <property type="evidence" value="ECO:0007669"/>
    <property type="project" value="UniProtKB-UniRule"/>
</dbReference>
<evidence type="ECO:0000313" key="4">
    <source>
        <dbReference type="EMBL" id="PHJ22059.1"/>
    </source>
</evidence>
<evidence type="ECO:0000259" key="3">
    <source>
        <dbReference type="SMART" id="SM00322"/>
    </source>
</evidence>
<reference evidence="4 5" key="1">
    <citation type="journal article" date="2017" name="Int. J. Parasitol.">
        <title>The genome of the protozoan parasite Cystoisospora suis and a reverse vaccinology approach to identify vaccine candidates.</title>
        <authorList>
            <person name="Palmieri N."/>
            <person name="Shrestha A."/>
            <person name="Ruttkowski B."/>
            <person name="Beck T."/>
            <person name="Vogl C."/>
            <person name="Tomley F."/>
            <person name="Blake D.P."/>
            <person name="Joachim A."/>
        </authorList>
    </citation>
    <scope>NUCLEOTIDE SEQUENCE [LARGE SCALE GENOMIC DNA]</scope>
    <source>
        <strain evidence="4 5">Wien I</strain>
    </source>
</reference>
<dbReference type="CDD" id="cd00105">
    <property type="entry name" value="KH-I"/>
    <property type="match status" value="1"/>
</dbReference>
<feature type="compositionally biased region" description="Basic and acidic residues" evidence="2">
    <location>
        <begin position="787"/>
        <end position="796"/>
    </location>
</feature>
<evidence type="ECO:0000256" key="2">
    <source>
        <dbReference type="SAM" id="MobiDB-lite"/>
    </source>
</evidence>
<dbReference type="InterPro" id="IPR004087">
    <property type="entry name" value="KH_dom"/>
</dbReference>
<dbReference type="VEuPathDB" id="ToxoDB:CSUI_004095"/>
<gene>
    <name evidence="4" type="ORF">CSUI_004095</name>
</gene>
<dbReference type="Proteomes" id="UP000221165">
    <property type="component" value="Unassembled WGS sequence"/>
</dbReference>
<accession>A0A2C6L008</accession>
<sequence length="1372" mass="148836">MERQSLESVHHSPTVPAGRNKPAHAPYDGCRTQSAAHIKTQVTGVSSRVEVVLPGPEHRNRRYQAVLLDFCAATKEVYVYFSNALTPSFLAGSKQLPEEATSRIGEPSSSTPLATGLPVAEYNGPLSQGGQGHATTSQELQKDVKSTGMLRESLERESDLDSRVRPQALPSRESSSEAVQSVATGEGQERGQNSAISLHTPYESALLDSADERLEHLFDGVTRRHTESTDEGRSETECTEKGQPAKPLPKRKSVSFRPMWLPAAAVFFAGLTHSRSSDNTVCSLGPCSNRRQQTRSLLGCGDDQVLLSQKSIVEVFRPSTLRVPAHYALGTVLPLPTRPVVDQARQRSPGQCGFDVVPCDQEASAERESLAYVRLLSSPSVKVHVPKAFLRVPRHTHTATNCSPSGHDAFISRSRSEEFSFLPPDFFTPLRRLGSDGSLRAAGPFGPFNLAAGRKSSSHGHTPTGHLQQAVTQSQFVRPENPEEQVDTSLEALSGTPLTSLLPILCRQAVSLPWEVARRFGTVLNAPPDNPDEPCVATTSDEGTPLDAQTILQILEQEADDETVALLRFLRGERYDASGIFPKTADRSPASANNTNRRLQGLLAVTLILEKKSKKGLFAPATTASGATTTEKLSRSASLHQETEGLSVKNANTPDDASGANVSRDTWPKRESTLNVPASPVSKVTNERHRHELIEQAQVNHQQDEPLQARHLADPPQHEPSVVSPLAAGELVINGAAQMEREFGDENLAGQDITGTLCPYFRKTREGVCRIFPRGKPGIPASPGGSRDCRQSRTEEDLGLSQETNQAVTITDGEKQDEPRTEQTAACMLARHKAAEDSGQNRGQRDLDLSNDDEAAGFFASLVASPADAHLEEEDEPGLTGRIVILGTILEVVDRLKTSLKASGKWMSQVLLFRERREKRLKWLVASCISSFCLEFKAKETVGLIIGKQGERLEKLAKQYQVEIRVFPQEENSTTRRVRIYGSTRQSVEEAFSELQYVSAVYSLRPPETSASEKTSGTPAGTVGDSILPDPRSSVFVATEVAADTPSAYRALTGNSFLDTTTSLPLGPHNAPKNAAPGQVSEGKGMTVPCEHAQGLPVWIQPAGEDEHETLSKFGFTKTYYAPIGSYRSSGTASRVFGTGEDHRRQTKTGTSQTFCTTLSREQQVDLVMTELRRRATVLRQIIAASGLLGAWLDEKNQCLTLYGLRRSISAAVDLLDEYVRRLFEQPRPAGESIESPLLSSPRRIQQPLLRQSRVRPPHDVTSASRPMSPCPLLPTPPPVLNTPPVTAHLPSLPDSFSACSLSSSSSILGSVLASQSHKTHSMIPGTIRTPCPFPTFPSALSSPPSIAALWPATPSCTGAAPDATLSEPKDR</sequence>
<evidence type="ECO:0000256" key="1">
    <source>
        <dbReference type="PROSITE-ProRule" id="PRU00117"/>
    </source>
</evidence>
<feature type="compositionally biased region" description="Basic and acidic residues" evidence="2">
    <location>
        <begin position="1"/>
        <end position="10"/>
    </location>
</feature>
<feature type="region of interest" description="Disordered" evidence="2">
    <location>
        <begin position="100"/>
        <end position="196"/>
    </location>
</feature>
<dbReference type="GeneID" id="94427501"/>
<dbReference type="SUPFAM" id="SSF54791">
    <property type="entry name" value="Eukaryotic type KH-domain (KH-domain type I)"/>
    <property type="match status" value="1"/>
</dbReference>
<feature type="region of interest" description="Disordered" evidence="2">
    <location>
        <begin position="1"/>
        <end position="29"/>
    </location>
</feature>
<dbReference type="RefSeq" id="XP_067923736.1">
    <property type="nucleotide sequence ID" value="XM_068064290.1"/>
</dbReference>
<feature type="region of interest" description="Disordered" evidence="2">
    <location>
        <begin position="220"/>
        <end position="251"/>
    </location>
</feature>
<dbReference type="Gene3D" id="3.30.1370.10">
    <property type="entry name" value="K Homology domain, type 1"/>
    <property type="match status" value="1"/>
</dbReference>
<dbReference type="InterPro" id="IPR036612">
    <property type="entry name" value="KH_dom_type_1_sf"/>
</dbReference>
<feature type="region of interest" description="Disordered" evidence="2">
    <location>
        <begin position="623"/>
        <end position="686"/>
    </location>
</feature>
<comment type="caution">
    <text evidence="4">The sequence shown here is derived from an EMBL/GenBank/DDBJ whole genome shotgun (WGS) entry which is preliminary data.</text>
</comment>
<feature type="region of interest" description="Disordered" evidence="2">
    <location>
        <begin position="774"/>
        <end position="822"/>
    </location>
</feature>
<evidence type="ECO:0000313" key="5">
    <source>
        <dbReference type="Proteomes" id="UP000221165"/>
    </source>
</evidence>
<dbReference type="SMART" id="SM00322">
    <property type="entry name" value="KH"/>
    <property type="match status" value="1"/>
</dbReference>
<dbReference type="PROSITE" id="PS50084">
    <property type="entry name" value="KH_TYPE_1"/>
    <property type="match status" value="1"/>
</dbReference>
<dbReference type="OrthoDB" id="331555at2759"/>
<dbReference type="InterPro" id="IPR004088">
    <property type="entry name" value="KH_dom_type_1"/>
</dbReference>
<feature type="compositionally biased region" description="Polar residues" evidence="2">
    <location>
        <begin position="649"/>
        <end position="664"/>
    </location>
</feature>
<feature type="compositionally biased region" description="Basic and acidic residues" evidence="2">
    <location>
        <begin position="220"/>
        <end position="240"/>
    </location>
</feature>
<keyword evidence="1" id="KW-0694">RNA-binding</keyword>
<feature type="domain" description="K Homology" evidence="3">
    <location>
        <begin position="926"/>
        <end position="1000"/>
    </location>
</feature>
<feature type="region of interest" description="Disordered" evidence="2">
    <location>
        <begin position="1231"/>
        <end position="1271"/>
    </location>
</feature>
<feature type="compositionally biased region" description="Basic and acidic residues" evidence="2">
    <location>
        <begin position="152"/>
        <end position="164"/>
    </location>
</feature>
<protein>
    <submittedName>
        <fullName evidence="4">Kh domain protein</fullName>
    </submittedName>
</protein>